<reference evidence="3" key="1">
    <citation type="journal article" date="2016" name="Nat. Commun.">
        <title>The Gonium pectorale genome demonstrates co-option of cell cycle regulation during the evolution of multicellularity.</title>
        <authorList>
            <person name="Hanschen E.R."/>
            <person name="Marriage T.N."/>
            <person name="Ferris P.J."/>
            <person name="Hamaji T."/>
            <person name="Toyoda A."/>
            <person name="Fujiyama A."/>
            <person name="Neme R."/>
            <person name="Noguchi H."/>
            <person name="Minakuchi Y."/>
            <person name="Suzuki M."/>
            <person name="Kawai-Toyooka H."/>
            <person name="Smith D.R."/>
            <person name="Sparks H."/>
            <person name="Anderson J."/>
            <person name="Bakaric R."/>
            <person name="Luria V."/>
            <person name="Karger A."/>
            <person name="Kirschner M.W."/>
            <person name="Durand P.M."/>
            <person name="Michod R.E."/>
            <person name="Nozaki H."/>
            <person name="Olson B.J."/>
        </authorList>
    </citation>
    <scope>NUCLEOTIDE SEQUENCE [LARGE SCALE GENOMIC DNA]</scope>
    <source>
        <strain evidence="3">NIES-2863</strain>
    </source>
</reference>
<feature type="region of interest" description="Disordered" evidence="1">
    <location>
        <begin position="898"/>
        <end position="945"/>
    </location>
</feature>
<feature type="region of interest" description="Disordered" evidence="1">
    <location>
        <begin position="1103"/>
        <end position="1155"/>
    </location>
</feature>
<feature type="compositionally biased region" description="Low complexity" evidence="1">
    <location>
        <begin position="915"/>
        <end position="930"/>
    </location>
</feature>
<accession>A0A150GMF0</accession>
<evidence type="ECO:0000256" key="1">
    <source>
        <dbReference type="SAM" id="MobiDB-lite"/>
    </source>
</evidence>
<feature type="region of interest" description="Disordered" evidence="1">
    <location>
        <begin position="1033"/>
        <end position="1090"/>
    </location>
</feature>
<name>A0A150GMF0_GONPE</name>
<feature type="compositionally biased region" description="Gly residues" evidence="1">
    <location>
        <begin position="396"/>
        <end position="420"/>
    </location>
</feature>
<feature type="region of interest" description="Disordered" evidence="1">
    <location>
        <begin position="556"/>
        <end position="575"/>
    </location>
</feature>
<evidence type="ECO:0000313" key="2">
    <source>
        <dbReference type="EMBL" id="KXZ51029.1"/>
    </source>
</evidence>
<feature type="compositionally biased region" description="Pro residues" evidence="1">
    <location>
        <begin position="561"/>
        <end position="570"/>
    </location>
</feature>
<organism evidence="2 3">
    <name type="scientific">Gonium pectorale</name>
    <name type="common">Green alga</name>
    <dbReference type="NCBI Taxonomy" id="33097"/>
    <lineage>
        <taxon>Eukaryota</taxon>
        <taxon>Viridiplantae</taxon>
        <taxon>Chlorophyta</taxon>
        <taxon>core chlorophytes</taxon>
        <taxon>Chlorophyceae</taxon>
        <taxon>CS clade</taxon>
        <taxon>Chlamydomonadales</taxon>
        <taxon>Volvocaceae</taxon>
        <taxon>Gonium</taxon>
    </lineage>
</organism>
<feature type="region of interest" description="Disordered" evidence="1">
    <location>
        <begin position="336"/>
        <end position="420"/>
    </location>
</feature>
<dbReference type="EMBL" id="LSYV01000015">
    <property type="protein sequence ID" value="KXZ51029.1"/>
    <property type="molecule type" value="Genomic_DNA"/>
</dbReference>
<comment type="caution">
    <text evidence="2">The sequence shown here is derived from an EMBL/GenBank/DDBJ whole genome shotgun (WGS) entry which is preliminary data.</text>
</comment>
<feature type="compositionally biased region" description="Low complexity" evidence="1">
    <location>
        <begin position="363"/>
        <end position="378"/>
    </location>
</feature>
<dbReference type="OrthoDB" id="552726at2759"/>
<gene>
    <name evidence="2" type="ORF">GPECTOR_14g269</name>
</gene>
<sequence length="1155" mass="114882">MAGAGAAPGSSVGGIGGKLLLPTAHAELPAPLVHEALLRLAALPWALQASHSAAAVAATASQAHAQTQAQAGKLDGLPQESPAQQRRRRRVVAAALFRQLEPSYGGMGVEARVGLLEAAGRLTEVLGPCPRLPTSPSRPPAAVAAAAAKGEDALDGGKPIGGRPIGGKAIGGGGAGSGGGAPSRLPHPAVPLVHALMGEGRARDLFDPPLAAPPSTATFAAAAPTPTPAPAALSPRFSQPSLPVRVLASLSRLRLRDPRLLGQLLQPLAARRRPLPPADAAGVLVAAVALRPVADELVPWGDVLAGLAAQGALAQLPPGELVRLAMALRELGLTVAGHNEEANDPRHPAESSSAMDEPPSPDPGLDLGLRLAEEAAAAPSLQHEEGAAGRSWRLGGTAGRGGGGGGGGSGGGNGGGGSGGGEEQALLVALGRELGARAARGELAGGQLAQLAAAAVALGLRDQATLAPLLDAAAAAAPSLRPDQLSQLLCAAARAGCPHARLLDAASAALVAAPAPVNVRTLAVSAWAAACMGLPAPRLFGPATASALVAGIGGGGGGGAAPPPRQPPPAEGAAAAAAELPPLLRQHELANALWAFARQGARHDRLMAAALRRGEEWDAAGELPRRHLVKMLQPGNPAAVDPASCSMVLRDTRSLSAPELVQAAEALLPYCAQGGVLYGQYGTRVYEQLVHAATARSGELRPDACVSLLRSLSQYSSGAPPPGSGKPSPSDDLLKSAAAASPGARLDPRALLKLQQRLAPALAAGALAPPQLLELLAVLAALGARSAPLLPDIEQALLQGAVAAAAGSLGSLDEEQQQGRRGAWEQRGVATGAGAGAEAGLSGRQAAAALAALGALQRAEAMAELFCRTSGIIAPELRRMEPAAIALLLRHLGSAALRAQPSPSQQEARSEQQQRGHASATGRPAGPAAGTQGGPTSGAAPGSSGAAAALGPGLPLFLAASWAALSGPGRLEALDAKEIVDLVWGLTACGYDDQDTYDKLAARLFSRAKQLPGWSLARLAVALAGRHQLMQGGASPAAATGTGETEQGRLEADASASAGASGGGAASVGSPKRGAAGASSTAGGGAGLLPQYPELTERIAKYGTRELARPSSSLKPEAVAALAEARGKKAGWAEEDEEEQEEYAGGDVGPSSLAV</sequence>
<feature type="compositionally biased region" description="Acidic residues" evidence="1">
    <location>
        <begin position="1133"/>
        <end position="1144"/>
    </location>
</feature>
<feature type="compositionally biased region" description="Basic and acidic residues" evidence="1">
    <location>
        <begin position="338"/>
        <end position="349"/>
    </location>
</feature>
<feature type="compositionally biased region" description="Low complexity" evidence="1">
    <location>
        <begin position="1033"/>
        <end position="1045"/>
    </location>
</feature>
<dbReference type="AlphaFoldDB" id="A0A150GMF0"/>
<protein>
    <submittedName>
        <fullName evidence="2">Uncharacterized protein</fullName>
    </submittedName>
</protein>
<feature type="compositionally biased region" description="Low complexity" evidence="1">
    <location>
        <begin position="1067"/>
        <end position="1081"/>
    </location>
</feature>
<evidence type="ECO:0000313" key="3">
    <source>
        <dbReference type="Proteomes" id="UP000075714"/>
    </source>
</evidence>
<feature type="compositionally biased region" description="Low complexity" evidence="1">
    <location>
        <begin position="725"/>
        <end position="739"/>
    </location>
</feature>
<keyword evidence="3" id="KW-1185">Reference proteome</keyword>
<feature type="region of interest" description="Disordered" evidence="1">
    <location>
        <begin position="715"/>
        <end position="739"/>
    </location>
</feature>
<proteinExistence type="predicted"/>
<feature type="region of interest" description="Disordered" evidence="1">
    <location>
        <begin position="67"/>
        <end position="87"/>
    </location>
</feature>
<dbReference type="Proteomes" id="UP000075714">
    <property type="component" value="Unassembled WGS sequence"/>
</dbReference>